<gene>
    <name evidence="2" type="ORF">BZZ03_09110</name>
</gene>
<dbReference type="PROSITE" id="PS51257">
    <property type="entry name" value="PROKAR_LIPOPROTEIN"/>
    <property type="match status" value="1"/>
</dbReference>
<dbReference type="EMBL" id="MUIZ01000006">
    <property type="protein sequence ID" value="OUK03802.1"/>
    <property type="molecule type" value="Genomic_DNA"/>
</dbReference>
<dbReference type="AlphaFoldDB" id="A0A252CB71"/>
<organism evidence="2 3">
    <name type="scientific">Lactococcus petauri</name>
    <dbReference type="NCBI Taxonomy" id="1940789"/>
    <lineage>
        <taxon>Bacteria</taxon>
        <taxon>Bacillati</taxon>
        <taxon>Bacillota</taxon>
        <taxon>Bacilli</taxon>
        <taxon>Lactobacillales</taxon>
        <taxon>Streptococcaceae</taxon>
        <taxon>Lactococcus</taxon>
    </lineage>
</organism>
<keyword evidence="1" id="KW-0812">Transmembrane</keyword>
<reference evidence="2 3" key="1">
    <citation type="submission" date="2017-02" db="EMBL/GenBank/DDBJ databases">
        <authorList>
            <person name="Peterson S.W."/>
        </authorList>
    </citation>
    <scope>NUCLEOTIDE SEQUENCE [LARGE SCALE GENOMIC DNA]</scope>
    <source>
        <strain evidence="2">159469</strain>
    </source>
</reference>
<feature type="transmembrane region" description="Helical" evidence="1">
    <location>
        <begin position="6"/>
        <end position="24"/>
    </location>
</feature>
<evidence type="ECO:0000313" key="2">
    <source>
        <dbReference type="EMBL" id="OUK03802.1"/>
    </source>
</evidence>
<evidence type="ECO:0000256" key="1">
    <source>
        <dbReference type="SAM" id="Phobius"/>
    </source>
</evidence>
<dbReference type="RefSeq" id="WP_086583079.1">
    <property type="nucleotide sequence ID" value="NZ_MUIZ01000006.1"/>
</dbReference>
<accession>A0A252CB71</accession>
<proteinExistence type="predicted"/>
<keyword evidence="1" id="KW-0472">Membrane</keyword>
<sequence>MKKVVIGLSAIVMGCLLLFATFFLPQRNPFEKHPPETSPAKTEETDVSERNFTISDVLRGYSTLEEFKKQINEQGYMDNAYLVALDNKGEPGGWLVSSSGKNDQLMGGEAKNGVIVDPVYANDPRGATVADIKKFLAERDEQFAEGKLVPNIHNNRTIFFMVNTYKTREAFEEWYKNEKITPETKILQTLYYGVVIDQTEIQGTFYDLSTDSNAATVRQILDAFS</sequence>
<dbReference type="Proteomes" id="UP000194606">
    <property type="component" value="Unassembled WGS sequence"/>
</dbReference>
<comment type="caution">
    <text evidence="2">The sequence shown here is derived from an EMBL/GenBank/DDBJ whole genome shotgun (WGS) entry which is preliminary data.</text>
</comment>
<protein>
    <submittedName>
        <fullName evidence="2">Uncharacterized protein</fullName>
    </submittedName>
</protein>
<name>A0A252CB71_9LACT</name>
<keyword evidence="1" id="KW-1133">Transmembrane helix</keyword>
<evidence type="ECO:0000313" key="3">
    <source>
        <dbReference type="Proteomes" id="UP000194606"/>
    </source>
</evidence>